<dbReference type="SUPFAM" id="SSF53756">
    <property type="entry name" value="UDP-Glycosyltransferase/glycogen phosphorylase"/>
    <property type="match status" value="1"/>
</dbReference>
<protein>
    <recommendedName>
        <fullName evidence="7">D-inositol 3-phosphate glycosyltransferase</fullName>
    </recommendedName>
</protein>
<feature type="domain" description="Glycosyl transferase family 1" evidence="3">
    <location>
        <begin position="206"/>
        <end position="389"/>
    </location>
</feature>
<keyword evidence="2" id="KW-0808">Transferase</keyword>
<dbReference type="PANTHER" id="PTHR12526">
    <property type="entry name" value="GLYCOSYLTRANSFERASE"/>
    <property type="match status" value="1"/>
</dbReference>
<dbReference type="PANTHER" id="PTHR12526:SF636">
    <property type="entry name" value="BLL3647 PROTEIN"/>
    <property type="match status" value="1"/>
</dbReference>
<dbReference type="Pfam" id="PF13579">
    <property type="entry name" value="Glyco_trans_4_4"/>
    <property type="match status" value="1"/>
</dbReference>
<feature type="domain" description="Glycosyltransferase subfamily 4-like N-terminal" evidence="4">
    <location>
        <begin position="33"/>
        <end position="197"/>
    </location>
</feature>
<comment type="caution">
    <text evidence="5">The sequence shown here is derived from an EMBL/GenBank/DDBJ whole genome shotgun (WGS) entry which is preliminary data.</text>
</comment>
<sequence>MLVRAAAERSDEAPASERLPRVVVIDHTGRESGAELALLRVVERLHGTRADVRALLFSAGPFADRLRTAGVPTAVLPLDPAVNETARERLLSPLALARSLARTAAFVPRVARALRRADAEVVVANSLKAAVITALAAPLAGRRWVWHLHDRLARDYLPAPVVVALQALAAVGPRAVVVNSRATLRTLPARARRRASVAYPGLAPEAFAPAPKPDGPPVVGIIGRISPTKGQREFLEAAAAVRRTHPATRFRVVGAAVFGEDDYEAGLHVLAERLGIGDRVEFTGWAADPGRHLRELTLLVHASPVPEPFGQVVAEAAAAGVPVVATVAGGVPEILDPEASGEPSPAPAVRATAYGVLVRPGDADALADAVRLALDDAPARAARAEAARAMAARFAIEHTADAVWRVWSS</sequence>
<proteinExistence type="predicted"/>
<gene>
    <name evidence="5" type="ORF">GCM10022202_28560</name>
</gene>
<dbReference type="Gene3D" id="3.40.50.2000">
    <property type="entry name" value="Glycogen Phosphorylase B"/>
    <property type="match status" value="2"/>
</dbReference>
<evidence type="ECO:0000313" key="5">
    <source>
        <dbReference type="EMBL" id="GAA3664774.1"/>
    </source>
</evidence>
<organism evidence="5 6">
    <name type="scientific">Microbacterium marinilacus</name>
    <dbReference type="NCBI Taxonomy" id="415209"/>
    <lineage>
        <taxon>Bacteria</taxon>
        <taxon>Bacillati</taxon>
        <taxon>Actinomycetota</taxon>
        <taxon>Actinomycetes</taxon>
        <taxon>Micrococcales</taxon>
        <taxon>Microbacteriaceae</taxon>
        <taxon>Microbacterium</taxon>
    </lineage>
</organism>
<dbReference type="RefSeq" id="WP_221860068.1">
    <property type="nucleotide sequence ID" value="NZ_BAAAYV010000017.1"/>
</dbReference>
<dbReference type="InterPro" id="IPR001296">
    <property type="entry name" value="Glyco_trans_1"/>
</dbReference>
<name>A0ABP7BQX1_9MICO</name>
<evidence type="ECO:0000259" key="3">
    <source>
        <dbReference type="Pfam" id="PF00534"/>
    </source>
</evidence>
<keyword evidence="6" id="KW-1185">Reference proteome</keyword>
<dbReference type="EMBL" id="BAAAYV010000017">
    <property type="protein sequence ID" value="GAA3664774.1"/>
    <property type="molecule type" value="Genomic_DNA"/>
</dbReference>
<evidence type="ECO:0000256" key="1">
    <source>
        <dbReference type="ARBA" id="ARBA00022676"/>
    </source>
</evidence>
<keyword evidence="1" id="KW-0328">Glycosyltransferase</keyword>
<evidence type="ECO:0000313" key="6">
    <source>
        <dbReference type="Proteomes" id="UP001410795"/>
    </source>
</evidence>
<dbReference type="InterPro" id="IPR028098">
    <property type="entry name" value="Glyco_trans_4-like_N"/>
</dbReference>
<dbReference type="Pfam" id="PF00534">
    <property type="entry name" value="Glycos_transf_1"/>
    <property type="match status" value="1"/>
</dbReference>
<evidence type="ECO:0000259" key="4">
    <source>
        <dbReference type="Pfam" id="PF13579"/>
    </source>
</evidence>
<dbReference type="Proteomes" id="UP001410795">
    <property type="component" value="Unassembled WGS sequence"/>
</dbReference>
<evidence type="ECO:0008006" key="7">
    <source>
        <dbReference type="Google" id="ProtNLM"/>
    </source>
</evidence>
<reference evidence="6" key="1">
    <citation type="journal article" date="2019" name="Int. J. Syst. Evol. Microbiol.">
        <title>The Global Catalogue of Microorganisms (GCM) 10K type strain sequencing project: providing services to taxonomists for standard genome sequencing and annotation.</title>
        <authorList>
            <consortium name="The Broad Institute Genomics Platform"/>
            <consortium name="The Broad Institute Genome Sequencing Center for Infectious Disease"/>
            <person name="Wu L."/>
            <person name="Ma J."/>
        </authorList>
    </citation>
    <scope>NUCLEOTIDE SEQUENCE [LARGE SCALE GENOMIC DNA]</scope>
    <source>
        <strain evidence="6">JCM 16546</strain>
    </source>
</reference>
<accession>A0ABP7BQX1</accession>
<evidence type="ECO:0000256" key="2">
    <source>
        <dbReference type="ARBA" id="ARBA00022679"/>
    </source>
</evidence>